<dbReference type="SUPFAM" id="SSF56529">
    <property type="entry name" value="FAH"/>
    <property type="match status" value="1"/>
</dbReference>
<keyword evidence="4" id="KW-0378">Hydrolase</keyword>
<dbReference type="InterPro" id="IPR036663">
    <property type="entry name" value="Fumarylacetoacetase_C_sf"/>
</dbReference>
<dbReference type="Gene3D" id="2.30.30.370">
    <property type="entry name" value="FAH"/>
    <property type="match status" value="1"/>
</dbReference>
<dbReference type="PANTHER" id="PTHR11820">
    <property type="entry name" value="ACYLPYRUVASE"/>
    <property type="match status" value="1"/>
</dbReference>
<sequence length="268" mass="28430">MRLARVAHPEHGVAFVTVDSVEEQDPAHAATGGLDPQTNLREILAHPFGTPEYSGREWKLGESRLLAPILPSKIIAFGRTYADHAAELGNQVPDQPLCFLKPSTAVIGPGAAIVLPPQSKQVSYEGELAVVIGRPCKDVPAEDVASVILGYTVGNDVTARDLQTTDGQWARAKGFDTFCPLGPWIETDLDSAALTIRTEIDGEVRQDGTTADMVFTIGELIEWISAAMTLLPGDVILTGTPQGVGLLESGQQASISVEGIGTLSNPVR</sequence>
<dbReference type="AlphaFoldDB" id="A0A849ABR4"/>
<name>A0A849ABR4_9ACTN</name>
<evidence type="ECO:0000256" key="1">
    <source>
        <dbReference type="ARBA" id="ARBA00022723"/>
    </source>
</evidence>
<protein>
    <submittedName>
        <fullName evidence="4">Fumarylacetoacetate hydrolase family protein</fullName>
    </submittedName>
</protein>
<reference evidence="4 5" key="1">
    <citation type="submission" date="2020-05" db="EMBL/GenBank/DDBJ databases">
        <title>Nakamurella sp. DB0629 isolated from air conditioner.</title>
        <authorList>
            <person name="Kim D.H."/>
            <person name="Kim D.-U."/>
        </authorList>
    </citation>
    <scope>NUCLEOTIDE SEQUENCE [LARGE SCALE GENOMIC DNA]</scope>
    <source>
        <strain evidence="4 5">DB0629</strain>
    </source>
</reference>
<dbReference type="Gene3D" id="3.90.850.10">
    <property type="entry name" value="Fumarylacetoacetase-like, C-terminal domain"/>
    <property type="match status" value="1"/>
</dbReference>
<dbReference type="InterPro" id="IPR011234">
    <property type="entry name" value="Fumarylacetoacetase-like_C"/>
</dbReference>
<dbReference type="Pfam" id="PF10370">
    <property type="entry name" value="Rv2993c-like_N"/>
    <property type="match status" value="1"/>
</dbReference>
<dbReference type="EMBL" id="JABEND010000007">
    <property type="protein sequence ID" value="NNG36591.1"/>
    <property type="molecule type" value="Genomic_DNA"/>
</dbReference>
<organism evidence="4 5">
    <name type="scientific">Nakamurella aerolata</name>
    <dbReference type="NCBI Taxonomy" id="1656892"/>
    <lineage>
        <taxon>Bacteria</taxon>
        <taxon>Bacillati</taxon>
        <taxon>Actinomycetota</taxon>
        <taxon>Actinomycetes</taxon>
        <taxon>Nakamurellales</taxon>
        <taxon>Nakamurellaceae</taxon>
        <taxon>Nakamurella</taxon>
    </lineage>
</organism>
<dbReference type="PANTHER" id="PTHR11820:SF7">
    <property type="entry name" value="ACYLPYRUVASE FAHD1, MITOCHONDRIAL"/>
    <property type="match status" value="1"/>
</dbReference>
<keyword evidence="5" id="KW-1185">Reference proteome</keyword>
<feature type="domain" description="Fumarylacetoacetase-like C-terminal" evidence="2">
    <location>
        <begin position="73"/>
        <end position="268"/>
    </location>
</feature>
<dbReference type="GO" id="GO:0019752">
    <property type="term" value="P:carboxylic acid metabolic process"/>
    <property type="evidence" value="ECO:0007669"/>
    <property type="project" value="UniProtKB-ARBA"/>
</dbReference>
<accession>A0A849ABR4</accession>
<dbReference type="Pfam" id="PF01557">
    <property type="entry name" value="FAA_hydrolase"/>
    <property type="match status" value="1"/>
</dbReference>
<dbReference type="RefSeq" id="WP_171200285.1">
    <property type="nucleotide sequence ID" value="NZ_JABEND010000007.1"/>
</dbReference>
<dbReference type="GO" id="GO:0046872">
    <property type="term" value="F:metal ion binding"/>
    <property type="evidence" value="ECO:0007669"/>
    <property type="project" value="UniProtKB-KW"/>
</dbReference>
<dbReference type="GO" id="GO:0018773">
    <property type="term" value="F:acetylpyruvate hydrolase activity"/>
    <property type="evidence" value="ECO:0007669"/>
    <property type="project" value="TreeGrafter"/>
</dbReference>
<dbReference type="Proteomes" id="UP000562984">
    <property type="component" value="Unassembled WGS sequence"/>
</dbReference>
<evidence type="ECO:0000259" key="3">
    <source>
        <dbReference type="Pfam" id="PF10370"/>
    </source>
</evidence>
<dbReference type="InterPro" id="IPR018833">
    <property type="entry name" value="Rv2993c-like_N"/>
</dbReference>
<feature type="domain" description="Rv2993c-like N-terminal" evidence="3">
    <location>
        <begin position="1"/>
        <end position="68"/>
    </location>
</feature>
<proteinExistence type="predicted"/>
<dbReference type="FunFam" id="3.90.850.10:FF:000002">
    <property type="entry name" value="2-hydroxyhepta-2,4-diene-1,7-dioate isomerase"/>
    <property type="match status" value="1"/>
</dbReference>
<dbReference type="GO" id="GO:0016853">
    <property type="term" value="F:isomerase activity"/>
    <property type="evidence" value="ECO:0007669"/>
    <property type="project" value="UniProtKB-ARBA"/>
</dbReference>
<evidence type="ECO:0000313" key="4">
    <source>
        <dbReference type="EMBL" id="NNG36591.1"/>
    </source>
</evidence>
<gene>
    <name evidence="4" type="ORF">HKD39_12905</name>
</gene>
<evidence type="ECO:0000313" key="5">
    <source>
        <dbReference type="Proteomes" id="UP000562984"/>
    </source>
</evidence>
<comment type="caution">
    <text evidence="4">The sequence shown here is derived from an EMBL/GenBank/DDBJ whole genome shotgun (WGS) entry which is preliminary data.</text>
</comment>
<keyword evidence="1" id="KW-0479">Metal-binding</keyword>
<evidence type="ECO:0000259" key="2">
    <source>
        <dbReference type="Pfam" id="PF01557"/>
    </source>
</evidence>